<dbReference type="Gene3D" id="3.60.10.10">
    <property type="entry name" value="Endonuclease/exonuclease/phosphatase"/>
    <property type="match status" value="1"/>
</dbReference>
<dbReference type="Pfam" id="PF14529">
    <property type="entry name" value="Exo_endo_phos_2"/>
    <property type="match status" value="1"/>
</dbReference>
<dbReference type="GO" id="GO:0003824">
    <property type="term" value="F:catalytic activity"/>
    <property type="evidence" value="ECO:0007669"/>
    <property type="project" value="InterPro"/>
</dbReference>
<evidence type="ECO:0000259" key="1">
    <source>
        <dbReference type="Pfam" id="PF14529"/>
    </source>
</evidence>
<organism evidence="2 3">
    <name type="scientific">Trichomalopsis sarcophagae</name>
    <dbReference type="NCBI Taxonomy" id="543379"/>
    <lineage>
        <taxon>Eukaryota</taxon>
        <taxon>Metazoa</taxon>
        <taxon>Ecdysozoa</taxon>
        <taxon>Arthropoda</taxon>
        <taxon>Hexapoda</taxon>
        <taxon>Insecta</taxon>
        <taxon>Pterygota</taxon>
        <taxon>Neoptera</taxon>
        <taxon>Endopterygota</taxon>
        <taxon>Hymenoptera</taxon>
        <taxon>Apocrita</taxon>
        <taxon>Proctotrupomorpha</taxon>
        <taxon>Chalcidoidea</taxon>
        <taxon>Pteromalidae</taxon>
        <taxon>Pteromalinae</taxon>
        <taxon>Trichomalopsis</taxon>
    </lineage>
</organism>
<feature type="domain" description="Endonuclease/exonuclease/phosphatase" evidence="1">
    <location>
        <begin position="105"/>
        <end position="220"/>
    </location>
</feature>
<proteinExistence type="predicted"/>
<evidence type="ECO:0000313" key="2">
    <source>
        <dbReference type="EMBL" id="OXU20945.1"/>
    </source>
</evidence>
<dbReference type="EMBL" id="NNAY01002612">
    <property type="protein sequence ID" value="OXU20945.1"/>
    <property type="molecule type" value="Genomic_DNA"/>
</dbReference>
<protein>
    <recommendedName>
        <fullName evidence="1">Endonuclease/exonuclease/phosphatase domain-containing protein</fullName>
    </recommendedName>
</protein>
<dbReference type="PANTHER" id="PTHR33273:SF4">
    <property type="entry name" value="ENDONUCLEASE_EXONUCLEASE_PHOSPHATASE DOMAIN-CONTAINING PROTEIN"/>
    <property type="match status" value="1"/>
</dbReference>
<sequence>MAQQTQFDILQWNCHSLKGKNYELEMLLNDFSVARLQETWLKGQEIMRLKGFNCIRKDRITDTNGGRLLTAIRDNLSYKTISMNREFNGFEILATKIKFQSSTYNVFNIYRDHRVIPEKSVTSKLINCIDQFKNVIICGDLNAHHEMWSTGKTEKLGKQLASELINSNLVVLNEPPQTTLIPKLGNRPGSPDISIISINLIHKTQWQVLEDGKGSDHLPVAIKIASLIDKRATNRTKLNTNKVNWTKFQSEVEYKVGNGDLNLTNPTEAYEKIPII</sequence>
<reference evidence="2 3" key="1">
    <citation type="journal article" date="2017" name="Curr. Biol.">
        <title>The Evolution of Venom by Co-option of Single-Copy Genes.</title>
        <authorList>
            <person name="Martinson E.O."/>
            <person name="Mrinalini"/>
            <person name="Kelkar Y.D."/>
            <person name="Chang C.H."/>
            <person name="Werren J.H."/>
        </authorList>
    </citation>
    <scope>NUCLEOTIDE SEQUENCE [LARGE SCALE GENOMIC DNA]</scope>
    <source>
        <strain evidence="2 3">Alberta</strain>
        <tissue evidence="2">Whole body</tissue>
    </source>
</reference>
<comment type="caution">
    <text evidence="2">The sequence shown here is derived from an EMBL/GenBank/DDBJ whole genome shotgun (WGS) entry which is preliminary data.</text>
</comment>
<gene>
    <name evidence="2" type="ORF">TSAR_013118</name>
</gene>
<dbReference type="InterPro" id="IPR005135">
    <property type="entry name" value="Endo/exonuclease/phosphatase"/>
</dbReference>
<keyword evidence="3" id="KW-1185">Reference proteome</keyword>
<dbReference type="InterPro" id="IPR036691">
    <property type="entry name" value="Endo/exonu/phosph_ase_sf"/>
</dbReference>
<dbReference type="SUPFAM" id="SSF56219">
    <property type="entry name" value="DNase I-like"/>
    <property type="match status" value="1"/>
</dbReference>
<evidence type="ECO:0000313" key="3">
    <source>
        <dbReference type="Proteomes" id="UP000215335"/>
    </source>
</evidence>
<dbReference type="PANTHER" id="PTHR33273">
    <property type="entry name" value="DOMAIN-CONTAINING PROTEIN, PUTATIVE-RELATED"/>
    <property type="match status" value="1"/>
</dbReference>
<dbReference type="OrthoDB" id="6772810at2759"/>
<dbReference type="STRING" id="543379.A0A232ERF5"/>
<dbReference type="AlphaFoldDB" id="A0A232ERF5"/>
<dbReference type="Proteomes" id="UP000215335">
    <property type="component" value="Unassembled WGS sequence"/>
</dbReference>
<accession>A0A232ERF5</accession>
<name>A0A232ERF5_9HYME</name>